<evidence type="ECO:0000256" key="4">
    <source>
        <dbReference type="ARBA" id="ARBA00023136"/>
    </source>
</evidence>
<feature type="compositionally biased region" description="Basic and acidic residues" evidence="5">
    <location>
        <begin position="498"/>
        <end position="507"/>
    </location>
</feature>
<feature type="compositionally biased region" description="Basic residues" evidence="5">
    <location>
        <begin position="471"/>
        <end position="486"/>
    </location>
</feature>
<keyword evidence="3 6" id="KW-1133">Transmembrane helix</keyword>
<feature type="region of interest" description="Disordered" evidence="5">
    <location>
        <begin position="435"/>
        <end position="507"/>
    </location>
</feature>
<dbReference type="PANTHER" id="PTHR23112:SF47">
    <property type="entry name" value="G-PROTEIN COUPLED RECEPTOR 157"/>
    <property type="match status" value="1"/>
</dbReference>
<feature type="transmembrane region" description="Helical" evidence="6">
    <location>
        <begin position="54"/>
        <end position="76"/>
    </location>
</feature>
<feature type="region of interest" description="Disordered" evidence="5">
    <location>
        <begin position="261"/>
        <end position="281"/>
    </location>
</feature>
<feature type="compositionally biased region" description="Low complexity" evidence="5">
    <location>
        <begin position="264"/>
        <end position="275"/>
    </location>
</feature>
<feature type="transmembrane region" description="Helical" evidence="6">
    <location>
        <begin position="354"/>
        <end position="375"/>
    </location>
</feature>
<feature type="transmembrane region" description="Helical" evidence="6">
    <location>
        <begin position="381"/>
        <end position="405"/>
    </location>
</feature>
<reference evidence="7" key="1">
    <citation type="submission" date="2022-07" db="EMBL/GenBank/DDBJ databases">
        <title>Phylogenomic reconstructions and comparative analyses of Kickxellomycotina fungi.</title>
        <authorList>
            <person name="Reynolds N.K."/>
            <person name="Stajich J.E."/>
            <person name="Barry K."/>
            <person name="Grigoriev I.V."/>
            <person name="Crous P."/>
            <person name="Smith M.E."/>
        </authorList>
    </citation>
    <scope>NUCLEOTIDE SEQUENCE</scope>
    <source>
        <strain evidence="7">NBRC 100468</strain>
    </source>
</reference>
<feature type="transmembrane region" description="Helical" evidence="6">
    <location>
        <begin position="205"/>
        <end position="230"/>
    </location>
</feature>
<dbReference type="Proteomes" id="UP001150538">
    <property type="component" value="Unassembled WGS sequence"/>
</dbReference>
<feature type="compositionally biased region" description="Basic and acidic residues" evidence="5">
    <location>
        <begin position="628"/>
        <end position="637"/>
    </location>
</feature>
<organism evidence="7 8">
    <name type="scientific">Mycoemilia scoparia</name>
    <dbReference type="NCBI Taxonomy" id="417184"/>
    <lineage>
        <taxon>Eukaryota</taxon>
        <taxon>Fungi</taxon>
        <taxon>Fungi incertae sedis</taxon>
        <taxon>Zoopagomycota</taxon>
        <taxon>Kickxellomycotina</taxon>
        <taxon>Kickxellomycetes</taxon>
        <taxon>Kickxellales</taxon>
        <taxon>Kickxellaceae</taxon>
        <taxon>Mycoemilia</taxon>
    </lineage>
</organism>
<proteinExistence type="predicted"/>
<dbReference type="OrthoDB" id="3251871at2759"/>
<evidence type="ECO:0000256" key="5">
    <source>
        <dbReference type="SAM" id="MobiDB-lite"/>
    </source>
</evidence>
<evidence type="ECO:0000256" key="2">
    <source>
        <dbReference type="ARBA" id="ARBA00022692"/>
    </source>
</evidence>
<keyword evidence="2 6" id="KW-0812">Transmembrane</keyword>
<feature type="transmembrane region" description="Helical" evidence="6">
    <location>
        <begin position="164"/>
        <end position="185"/>
    </location>
</feature>
<gene>
    <name evidence="7" type="ORF">H4219_003666</name>
</gene>
<accession>A0A9W7ZZV1</accession>
<protein>
    <submittedName>
        <fullName evidence="7">Uncharacterized protein</fullName>
    </submittedName>
</protein>
<keyword evidence="8" id="KW-1185">Reference proteome</keyword>
<dbReference type="EMBL" id="JANBPU010000096">
    <property type="protein sequence ID" value="KAJ1916651.1"/>
    <property type="molecule type" value="Genomic_DNA"/>
</dbReference>
<dbReference type="GO" id="GO:0007189">
    <property type="term" value="P:adenylate cyclase-activating G protein-coupled receptor signaling pathway"/>
    <property type="evidence" value="ECO:0007669"/>
    <property type="project" value="TreeGrafter"/>
</dbReference>
<feature type="compositionally biased region" description="Polar residues" evidence="5">
    <location>
        <begin position="618"/>
        <end position="627"/>
    </location>
</feature>
<dbReference type="AlphaFoldDB" id="A0A9W7ZZV1"/>
<evidence type="ECO:0000256" key="3">
    <source>
        <dbReference type="ARBA" id="ARBA00022989"/>
    </source>
</evidence>
<evidence type="ECO:0000313" key="7">
    <source>
        <dbReference type="EMBL" id="KAJ1916651.1"/>
    </source>
</evidence>
<dbReference type="GO" id="GO:0004930">
    <property type="term" value="F:G protein-coupled receptor activity"/>
    <property type="evidence" value="ECO:0007669"/>
    <property type="project" value="TreeGrafter"/>
</dbReference>
<feature type="region of interest" description="Disordered" evidence="5">
    <location>
        <begin position="618"/>
        <end position="637"/>
    </location>
</feature>
<feature type="transmembrane region" description="Helical" evidence="6">
    <location>
        <begin position="88"/>
        <end position="109"/>
    </location>
</feature>
<dbReference type="PANTHER" id="PTHR23112">
    <property type="entry name" value="G PROTEIN-COUPLED RECEPTOR 157-RELATED"/>
    <property type="match status" value="1"/>
</dbReference>
<feature type="transmembrane region" description="Helical" evidence="6">
    <location>
        <begin position="129"/>
        <end position="152"/>
    </location>
</feature>
<dbReference type="GO" id="GO:0005886">
    <property type="term" value="C:plasma membrane"/>
    <property type="evidence" value="ECO:0007669"/>
    <property type="project" value="TreeGrafter"/>
</dbReference>
<evidence type="ECO:0000256" key="1">
    <source>
        <dbReference type="ARBA" id="ARBA00004141"/>
    </source>
</evidence>
<keyword evidence="4 6" id="KW-0472">Membrane</keyword>
<evidence type="ECO:0000313" key="8">
    <source>
        <dbReference type="Proteomes" id="UP001150538"/>
    </source>
</evidence>
<evidence type="ECO:0000256" key="6">
    <source>
        <dbReference type="SAM" id="Phobius"/>
    </source>
</evidence>
<feature type="region of interest" description="Disordered" evidence="5">
    <location>
        <begin position="1"/>
        <end position="21"/>
    </location>
</feature>
<comment type="subcellular location">
    <subcellularLocation>
        <location evidence="1">Membrane</location>
        <topology evidence="1">Multi-pass membrane protein</topology>
    </subcellularLocation>
</comment>
<sequence>MAVRNVQSINGASAISNPKSSSRTEQDIIELLNNSQRNGSIYNPVLGNWSYVSFILNILSIFLSLVVITVVVWTAFRHRSMLYKTSFRISAWIAVFDILISMTFIIRLFNNFMKTRSQMGLRVLLWMNYLSALTFMFLTVCIVIQLQLTVLLNCKRLARKLDKFYEVTSILLAVVLTHPFLYYFNVKWDQQYQSIFSINTWKTPAIWGFFHTWMLLGWFYCVLICLWIVLRLMPVWRRMQNVSMFSFLSMEVNEYYDGNREDSSINSGSSNSNNDRSTEAGKSTSVIHNYEHALKPHQAQASPAISSAINLKGFPLSPGKHQKSTIQGYKMNRKFSSVAGPERRRHARNAILRIMLYPLIPIITRSIYIVTQIFPVKKSPFIPITILISSQGLLNFIVFCLNPALDSFWAQMFTSFKNSGAYLWARRCPILGKFSSSSSSGRRGKAPGVRGNRDSEFGDNVAMEADSGGGYRRRFSSLMKGRKNKRRVSEDSSTNSSDSRKNDNVIQRYDHEELYEISEFSPSTSRLVTSAKPANNNKLNPSEGYVAIELSDMSNSPTKSKLDGYQFPNYNNNNNPGTATNNVELAPTVRFNTIAQYEPLFNNNIQVYDDTNQQRLENHRMSSNTNNHIDKPDPPLT</sequence>
<name>A0A9W7ZZV1_9FUNG</name>
<comment type="caution">
    <text evidence="7">The sequence shown here is derived from an EMBL/GenBank/DDBJ whole genome shotgun (WGS) entry which is preliminary data.</text>
</comment>